<keyword evidence="5" id="KW-0808">Transferase</keyword>
<dbReference type="EC" id="2.2.1.2" evidence="4"/>
<dbReference type="Pfam" id="PF00923">
    <property type="entry name" value="TAL_FSA"/>
    <property type="match status" value="1"/>
</dbReference>
<dbReference type="GO" id="GO:0005829">
    <property type="term" value="C:cytosol"/>
    <property type="evidence" value="ECO:0007669"/>
    <property type="project" value="TreeGrafter"/>
</dbReference>
<comment type="caution">
    <text evidence="9">The sequence shown here is derived from an EMBL/GenBank/DDBJ whole genome shotgun (WGS) entry which is preliminary data.</text>
</comment>
<evidence type="ECO:0000313" key="9">
    <source>
        <dbReference type="EMBL" id="TZG40782.1"/>
    </source>
</evidence>
<keyword evidence="6" id="KW-0570">Pentose shunt</keyword>
<dbReference type="PANTHER" id="PTHR10683:SF18">
    <property type="entry name" value="TRANSALDOLASE"/>
    <property type="match status" value="1"/>
</dbReference>
<reference evidence="9 10" key="1">
    <citation type="submission" date="2019-08" db="EMBL/GenBank/DDBJ databases">
        <title>Draft Genome Sequence of Halomonas eurihalina Isolated from Preserved Hide-surface.</title>
        <authorList>
            <person name="Hussain S.A."/>
            <person name="Xu A."/>
            <person name="Sarker M."/>
            <person name="Sommers C."/>
        </authorList>
    </citation>
    <scope>NUCLEOTIDE SEQUENCE [LARGE SCALE GENOMIC DNA]</scope>
    <source>
        <strain evidence="9 10">MS1</strain>
    </source>
</reference>
<dbReference type="GO" id="GO:0006098">
    <property type="term" value="P:pentose-phosphate shunt"/>
    <property type="evidence" value="ECO:0007669"/>
    <property type="project" value="UniProtKB-UniPathway"/>
</dbReference>
<comment type="similarity">
    <text evidence="3">Belongs to the transaldolase family. Type 1 subfamily.</text>
</comment>
<evidence type="ECO:0000313" key="10">
    <source>
        <dbReference type="Proteomes" id="UP000324260"/>
    </source>
</evidence>
<evidence type="ECO:0000256" key="4">
    <source>
        <dbReference type="ARBA" id="ARBA00013151"/>
    </source>
</evidence>
<dbReference type="PROSITE" id="PS00958">
    <property type="entry name" value="TRANSALDOLASE_2"/>
    <property type="match status" value="1"/>
</dbReference>
<dbReference type="RefSeq" id="WP_149321180.1">
    <property type="nucleotide sequence ID" value="NZ_JARWAH010000001.1"/>
</dbReference>
<dbReference type="InterPro" id="IPR018225">
    <property type="entry name" value="Transaldolase_AS"/>
</dbReference>
<gene>
    <name evidence="9" type="ORF">FZZ93_04755</name>
</gene>
<dbReference type="GO" id="GO:0004801">
    <property type="term" value="F:transaldolase activity"/>
    <property type="evidence" value="ECO:0007669"/>
    <property type="project" value="UniProtKB-EC"/>
</dbReference>
<evidence type="ECO:0000256" key="1">
    <source>
        <dbReference type="ARBA" id="ARBA00003518"/>
    </source>
</evidence>
<dbReference type="SUPFAM" id="SSF51569">
    <property type="entry name" value="Aldolase"/>
    <property type="match status" value="1"/>
</dbReference>
<evidence type="ECO:0000256" key="8">
    <source>
        <dbReference type="ARBA" id="ARBA00048810"/>
    </source>
</evidence>
<comment type="pathway">
    <text evidence="2">Carbohydrate degradation; pentose phosphate pathway; D-glyceraldehyde 3-phosphate and beta-D-fructose 6-phosphate from D-ribose 5-phosphate and D-xylulose 5-phosphate (non-oxidative stage): step 2/3.</text>
</comment>
<protein>
    <recommendedName>
        <fullName evidence="4">transaldolase</fullName>
        <ecNumber evidence="4">2.2.1.2</ecNumber>
    </recommendedName>
</protein>
<comment type="function">
    <text evidence="1">Transaldolase is important for the balance of metabolites in the pentose-phosphate pathway.</text>
</comment>
<dbReference type="Gene3D" id="3.20.20.70">
    <property type="entry name" value="Aldolase class I"/>
    <property type="match status" value="1"/>
</dbReference>
<dbReference type="InterPro" id="IPR004730">
    <property type="entry name" value="Transaldolase_1"/>
</dbReference>
<name>A0A5D9DC20_HALER</name>
<dbReference type="InterPro" id="IPR013785">
    <property type="entry name" value="Aldolase_TIM"/>
</dbReference>
<dbReference type="GO" id="GO:0005975">
    <property type="term" value="P:carbohydrate metabolic process"/>
    <property type="evidence" value="ECO:0007669"/>
    <property type="project" value="InterPro"/>
</dbReference>
<dbReference type="PANTHER" id="PTHR10683">
    <property type="entry name" value="TRANSALDOLASE"/>
    <property type="match status" value="1"/>
</dbReference>
<evidence type="ECO:0000256" key="5">
    <source>
        <dbReference type="ARBA" id="ARBA00022679"/>
    </source>
</evidence>
<evidence type="ECO:0000256" key="6">
    <source>
        <dbReference type="ARBA" id="ARBA00023126"/>
    </source>
</evidence>
<keyword evidence="7" id="KW-0704">Schiff base</keyword>
<proteinExistence type="inferred from homology"/>
<dbReference type="EMBL" id="VTPU01000003">
    <property type="protein sequence ID" value="TZG40782.1"/>
    <property type="molecule type" value="Genomic_DNA"/>
</dbReference>
<evidence type="ECO:0000256" key="3">
    <source>
        <dbReference type="ARBA" id="ARBA00008012"/>
    </source>
</evidence>
<dbReference type="CDD" id="cd00957">
    <property type="entry name" value="Transaldolase_TalAB"/>
    <property type="match status" value="1"/>
</dbReference>
<dbReference type="InterPro" id="IPR001585">
    <property type="entry name" value="TAL/FSA"/>
</dbReference>
<dbReference type="UniPathway" id="UPA00115">
    <property type="reaction ID" value="UER00414"/>
</dbReference>
<organism evidence="9 10">
    <name type="scientific">Halomonas eurihalina</name>
    <dbReference type="NCBI Taxonomy" id="42566"/>
    <lineage>
        <taxon>Bacteria</taxon>
        <taxon>Pseudomonadati</taxon>
        <taxon>Pseudomonadota</taxon>
        <taxon>Gammaproteobacteria</taxon>
        <taxon>Oceanospirillales</taxon>
        <taxon>Halomonadaceae</taxon>
        <taxon>Halomonas</taxon>
    </lineage>
</organism>
<evidence type="ECO:0000256" key="7">
    <source>
        <dbReference type="ARBA" id="ARBA00023270"/>
    </source>
</evidence>
<evidence type="ECO:0000256" key="2">
    <source>
        <dbReference type="ARBA" id="ARBA00004857"/>
    </source>
</evidence>
<dbReference type="Proteomes" id="UP000324260">
    <property type="component" value="Unassembled WGS sequence"/>
</dbReference>
<accession>A0A5D9DC20</accession>
<sequence>MTSRLDALKEHSLVVADTGDLEAIRRYRPHDATTNPSLLLKAFDMDAYQSLIDEELAAIEGRDDAAVERAVDRLAVAKGCEIARLIPGRVSTEVPAALSFDTEASVRKAHELIEAYDERSVGRERILIKLASTWEGIRAAERLEREGINCNLTLLFSDAQARACFDAGVTLVSPFVGRVTDWYKQATGRDYGPEEDPGVRFVRGVCRRVVEGGFDTVVMGASFRTVDQVLALAGCPRLTISPALLEELASSEGEVKPAVMMDGEAGERPTPIDEPWFRWAHNADAMANDKLAEGIRRFAEDHDALAQRIAERLNAA</sequence>
<dbReference type="OrthoDB" id="140919at2"/>
<keyword evidence="10" id="KW-1185">Reference proteome</keyword>
<comment type="catalytic activity">
    <reaction evidence="8">
        <text>D-sedoheptulose 7-phosphate + D-glyceraldehyde 3-phosphate = D-erythrose 4-phosphate + beta-D-fructose 6-phosphate</text>
        <dbReference type="Rhea" id="RHEA:17053"/>
        <dbReference type="ChEBI" id="CHEBI:16897"/>
        <dbReference type="ChEBI" id="CHEBI:57483"/>
        <dbReference type="ChEBI" id="CHEBI:57634"/>
        <dbReference type="ChEBI" id="CHEBI:59776"/>
        <dbReference type="EC" id="2.2.1.2"/>
    </reaction>
</comment>
<dbReference type="AlphaFoldDB" id="A0A5D9DC20"/>
<dbReference type="PROSITE" id="PS01054">
    <property type="entry name" value="TRANSALDOLASE_1"/>
    <property type="match status" value="1"/>
</dbReference>